<evidence type="ECO:0000313" key="2">
    <source>
        <dbReference type="EMBL" id="MCI61234.1"/>
    </source>
</evidence>
<dbReference type="Proteomes" id="UP000265520">
    <property type="component" value="Unassembled WGS sequence"/>
</dbReference>
<comment type="caution">
    <text evidence="2">The sequence shown here is derived from an EMBL/GenBank/DDBJ whole genome shotgun (WGS) entry which is preliminary data.</text>
</comment>
<dbReference type="EMBL" id="LXQA010595931">
    <property type="protein sequence ID" value="MCI61234.1"/>
    <property type="molecule type" value="Genomic_DNA"/>
</dbReference>
<proteinExistence type="predicted"/>
<feature type="non-terminal residue" evidence="2">
    <location>
        <position position="28"/>
    </location>
</feature>
<evidence type="ECO:0000313" key="3">
    <source>
        <dbReference type="Proteomes" id="UP000265520"/>
    </source>
</evidence>
<protein>
    <submittedName>
        <fullName evidence="2">Uncharacterized protein</fullName>
    </submittedName>
</protein>
<keyword evidence="3" id="KW-1185">Reference proteome</keyword>
<feature type="compositionally biased region" description="Basic and acidic residues" evidence="1">
    <location>
        <begin position="1"/>
        <end position="19"/>
    </location>
</feature>
<dbReference type="AlphaFoldDB" id="A0A392TKV2"/>
<name>A0A392TKV2_9FABA</name>
<evidence type="ECO:0000256" key="1">
    <source>
        <dbReference type="SAM" id="MobiDB-lite"/>
    </source>
</evidence>
<sequence>MRSGARAREVKRARGREREEEQEVSSNQ</sequence>
<accession>A0A392TKV2</accession>
<reference evidence="2 3" key="1">
    <citation type="journal article" date="2018" name="Front. Plant Sci.">
        <title>Red Clover (Trifolium pratense) and Zigzag Clover (T. medium) - A Picture of Genomic Similarities and Differences.</title>
        <authorList>
            <person name="Dluhosova J."/>
            <person name="Istvanek J."/>
            <person name="Nedelnik J."/>
            <person name="Repkova J."/>
        </authorList>
    </citation>
    <scope>NUCLEOTIDE SEQUENCE [LARGE SCALE GENOMIC DNA]</scope>
    <source>
        <strain evidence="3">cv. 10/8</strain>
        <tissue evidence="2">Leaf</tissue>
    </source>
</reference>
<feature type="region of interest" description="Disordered" evidence="1">
    <location>
        <begin position="1"/>
        <end position="28"/>
    </location>
</feature>
<organism evidence="2 3">
    <name type="scientific">Trifolium medium</name>
    <dbReference type="NCBI Taxonomy" id="97028"/>
    <lineage>
        <taxon>Eukaryota</taxon>
        <taxon>Viridiplantae</taxon>
        <taxon>Streptophyta</taxon>
        <taxon>Embryophyta</taxon>
        <taxon>Tracheophyta</taxon>
        <taxon>Spermatophyta</taxon>
        <taxon>Magnoliopsida</taxon>
        <taxon>eudicotyledons</taxon>
        <taxon>Gunneridae</taxon>
        <taxon>Pentapetalae</taxon>
        <taxon>rosids</taxon>
        <taxon>fabids</taxon>
        <taxon>Fabales</taxon>
        <taxon>Fabaceae</taxon>
        <taxon>Papilionoideae</taxon>
        <taxon>50 kb inversion clade</taxon>
        <taxon>NPAAA clade</taxon>
        <taxon>Hologalegina</taxon>
        <taxon>IRL clade</taxon>
        <taxon>Trifolieae</taxon>
        <taxon>Trifolium</taxon>
    </lineage>
</organism>